<feature type="domain" description="RapZ C-terminal" evidence="6">
    <location>
        <begin position="169"/>
        <end position="287"/>
    </location>
</feature>
<dbReference type="InterPro" id="IPR053931">
    <property type="entry name" value="RapZ_C"/>
</dbReference>
<evidence type="ECO:0000259" key="5">
    <source>
        <dbReference type="Pfam" id="PF03668"/>
    </source>
</evidence>
<dbReference type="eggNOG" id="COG1660">
    <property type="taxonomic scope" value="Bacteria"/>
</dbReference>
<dbReference type="PANTHER" id="PTHR30448">
    <property type="entry name" value="RNASE ADAPTER PROTEIN RAPZ"/>
    <property type="match status" value="1"/>
</dbReference>
<evidence type="ECO:0000256" key="4">
    <source>
        <dbReference type="HAMAP-Rule" id="MF_00636"/>
    </source>
</evidence>
<keyword evidence="1 4" id="KW-0547">Nucleotide-binding</keyword>
<keyword evidence="3 4" id="KW-0342">GTP-binding</keyword>
<dbReference type="AlphaFoldDB" id="U5QNX1"/>
<evidence type="ECO:0000313" key="8">
    <source>
        <dbReference type="Proteomes" id="UP000017396"/>
    </source>
</evidence>
<name>U5QNX1_GLOK1</name>
<dbReference type="InterPro" id="IPR005337">
    <property type="entry name" value="RapZ-like"/>
</dbReference>
<dbReference type="NCBIfam" id="NF003828">
    <property type="entry name" value="PRK05416.1"/>
    <property type="match status" value="1"/>
</dbReference>
<dbReference type="GO" id="GO:0005524">
    <property type="term" value="F:ATP binding"/>
    <property type="evidence" value="ECO:0007669"/>
    <property type="project" value="UniProtKB-UniRule"/>
</dbReference>
<dbReference type="STRING" id="1183438.GKIL_4451"/>
<dbReference type="RefSeq" id="WP_023176087.1">
    <property type="nucleotide sequence ID" value="NC_022600.1"/>
</dbReference>
<dbReference type="PATRIC" id="fig|1183438.3.peg.4378"/>
<dbReference type="HOGENOM" id="CLU_059558_0_0_3"/>
<dbReference type="EMBL" id="CP003587">
    <property type="protein sequence ID" value="AGY60697.1"/>
    <property type="molecule type" value="Genomic_DNA"/>
</dbReference>
<dbReference type="Gene3D" id="3.40.50.300">
    <property type="entry name" value="P-loop containing nucleotide triphosphate hydrolases"/>
    <property type="match status" value="1"/>
</dbReference>
<reference evidence="7 8" key="1">
    <citation type="journal article" date="2013" name="PLoS ONE">
        <title>Cultivation and Complete Genome Sequencing of Gloeobacter kilaueensis sp. nov., from a Lava Cave in Kilauea Caldera, Hawai'i.</title>
        <authorList>
            <person name="Saw J.H."/>
            <person name="Schatz M."/>
            <person name="Brown M.V."/>
            <person name="Kunkel D.D."/>
            <person name="Foster J.S."/>
            <person name="Shick H."/>
            <person name="Christensen S."/>
            <person name="Hou S."/>
            <person name="Wan X."/>
            <person name="Donachie S.P."/>
        </authorList>
    </citation>
    <scope>NUCLEOTIDE SEQUENCE [LARGE SCALE GENOMIC DNA]</scope>
    <source>
        <strain evidence="8">JS</strain>
    </source>
</reference>
<keyword evidence="2 4" id="KW-0067">ATP-binding</keyword>
<dbReference type="Pfam" id="PF03668">
    <property type="entry name" value="RapZ-like_N"/>
    <property type="match status" value="1"/>
</dbReference>
<dbReference type="Proteomes" id="UP000017396">
    <property type="component" value="Chromosome"/>
</dbReference>
<evidence type="ECO:0000256" key="2">
    <source>
        <dbReference type="ARBA" id="ARBA00022840"/>
    </source>
</evidence>
<dbReference type="InterPro" id="IPR027417">
    <property type="entry name" value="P-loop_NTPase"/>
</dbReference>
<evidence type="ECO:0000259" key="6">
    <source>
        <dbReference type="Pfam" id="PF22740"/>
    </source>
</evidence>
<accession>U5QNX1</accession>
<dbReference type="OrthoDB" id="9784461at2"/>
<dbReference type="PIRSF" id="PIRSF005052">
    <property type="entry name" value="P-loopkin"/>
    <property type="match status" value="1"/>
</dbReference>
<dbReference type="PANTHER" id="PTHR30448:SF0">
    <property type="entry name" value="RNASE ADAPTER PROTEIN RAPZ"/>
    <property type="match status" value="1"/>
</dbReference>
<keyword evidence="8" id="KW-1185">Reference proteome</keyword>
<comment type="caution">
    <text evidence="4">Lacks conserved residue(s) required for the propagation of feature annotation.</text>
</comment>
<evidence type="ECO:0000256" key="3">
    <source>
        <dbReference type="ARBA" id="ARBA00023134"/>
    </source>
</evidence>
<evidence type="ECO:0000313" key="7">
    <source>
        <dbReference type="EMBL" id="AGY60697.1"/>
    </source>
</evidence>
<dbReference type="KEGG" id="glj:GKIL_4451"/>
<evidence type="ECO:0000256" key="1">
    <source>
        <dbReference type="ARBA" id="ARBA00022741"/>
    </source>
</evidence>
<dbReference type="Pfam" id="PF22740">
    <property type="entry name" value="PapZ_C"/>
    <property type="match status" value="1"/>
</dbReference>
<dbReference type="GO" id="GO:0005525">
    <property type="term" value="F:GTP binding"/>
    <property type="evidence" value="ECO:0007669"/>
    <property type="project" value="UniProtKB-UniRule"/>
</dbReference>
<feature type="domain" description="RapZ-like N-terminal" evidence="5">
    <location>
        <begin position="12"/>
        <end position="163"/>
    </location>
</feature>
<organism evidence="7 8">
    <name type="scientific">Gloeobacter kilaueensis (strain ATCC BAA-2537 / CCAP 1431/1 / ULC 316 / JS1)</name>
    <dbReference type="NCBI Taxonomy" id="1183438"/>
    <lineage>
        <taxon>Bacteria</taxon>
        <taxon>Bacillati</taxon>
        <taxon>Cyanobacteriota</taxon>
        <taxon>Cyanophyceae</taxon>
        <taxon>Gloeobacterales</taxon>
        <taxon>Gloeobacteraceae</taxon>
        <taxon>Gloeobacter</taxon>
    </lineage>
</organism>
<dbReference type="InterPro" id="IPR053930">
    <property type="entry name" value="RapZ-like_N"/>
</dbReference>
<gene>
    <name evidence="7" type="ORF">GKIL_4451</name>
</gene>
<proteinExistence type="inferred from homology"/>
<protein>
    <submittedName>
        <fullName evidence="7">GlmZ(SRNA)-inactivating NTPase</fullName>
    </submittedName>
</protein>
<dbReference type="HAMAP" id="MF_00636">
    <property type="entry name" value="RapZ_like"/>
    <property type="match status" value="1"/>
</dbReference>
<sequence length="297" mass="32562">MTGFQASSAADTVVLTSLSGAGRSEAARILEDLGFLCLNHVLPELVPAFVQNYAPLNPRLALCLATLPGQDVQAALIATRLALRTASRQALHLFVDCSEEVLLGRYALSRRPHPWFNGEGLLAAIRHERRALESVRDWADEVIDTSALSPAQLRTRIVALVNGEAPELPVTLMSFGFKRGLPADAQVALDIRFLPNPYYESALRPLSGLDSAVASYVFASEQAQQTYRSLLEFLRFLLQQYRGDRRSQLLIAVGCTGGQHRSVAFVERLAQELAAEGTACRTVHRDLVANRLQEVSL</sequence>
<dbReference type="SUPFAM" id="SSF52540">
    <property type="entry name" value="P-loop containing nucleoside triphosphate hydrolases"/>
    <property type="match status" value="1"/>
</dbReference>